<organism evidence="5 6">
    <name type="scientific">Ruegeria haliotis</name>
    <dbReference type="NCBI Taxonomy" id="2747601"/>
    <lineage>
        <taxon>Bacteria</taxon>
        <taxon>Pseudomonadati</taxon>
        <taxon>Pseudomonadota</taxon>
        <taxon>Alphaproteobacteria</taxon>
        <taxon>Rhodobacterales</taxon>
        <taxon>Roseobacteraceae</taxon>
        <taxon>Ruegeria</taxon>
    </lineage>
</organism>
<comment type="subcellular location">
    <subcellularLocation>
        <location evidence="1">Cell envelope</location>
    </subcellularLocation>
</comment>
<evidence type="ECO:0000256" key="2">
    <source>
        <dbReference type="ARBA" id="ARBA00022729"/>
    </source>
</evidence>
<keyword evidence="2 3" id="KW-0732">Signal</keyword>
<dbReference type="InterPro" id="IPR034984">
    <property type="entry name" value="Imelysin-like_IPPA"/>
</dbReference>
<evidence type="ECO:0000256" key="1">
    <source>
        <dbReference type="ARBA" id="ARBA00004196"/>
    </source>
</evidence>
<gene>
    <name evidence="5" type="ORF">HW561_00420</name>
</gene>
<keyword evidence="6" id="KW-1185">Reference proteome</keyword>
<dbReference type="RefSeq" id="WP_176861218.1">
    <property type="nucleotide sequence ID" value="NZ_JABXWT010000001.1"/>
</dbReference>
<comment type="caution">
    <text evidence="5">The sequence shown here is derived from an EMBL/GenBank/DDBJ whole genome shotgun (WGS) entry which is preliminary data.</text>
</comment>
<proteinExistence type="predicted"/>
<dbReference type="Pfam" id="PF09375">
    <property type="entry name" value="Peptidase_M75"/>
    <property type="match status" value="1"/>
</dbReference>
<feature type="signal peptide" evidence="3">
    <location>
        <begin position="1"/>
        <end position="18"/>
    </location>
</feature>
<sequence length="336" mass="36516">MRIPALITVLFLPLTAYAQDRAPILMDVTETHILPRFADLAESASALATTSQQDCAPASPNLRAAYGTAFDDWISASHLRFGPTEAEDRAFAMAFWPDTKGFTPKALSQLIAAEDLAVQEPEAYAETSVAGRGFFALEQMLYDPAFAEQGSSEYRCALIQAIAADIDANATAMSADWRVYAPKLTQPGENSPYRSQNEAMQELFKALSTGLEFTADTRLGRPLGTFDRPRPNRAEARRSDRSLRHVELSLIALRDLAARLSFDHPDIAADLDAGFARAIERAQSIDDPALAGVADPQSRFRIEALQQSISDIRTIASTELGQTLGISAGFNSLDGD</sequence>
<dbReference type="Gene3D" id="1.20.1420.20">
    <property type="entry name" value="M75 peptidase, HXXE motif"/>
    <property type="match status" value="1"/>
</dbReference>
<evidence type="ECO:0000259" key="4">
    <source>
        <dbReference type="Pfam" id="PF09375"/>
    </source>
</evidence>
<dbReference type="EMBL" id="JABXWT010000001">
    <property type="protein sequence ID" value="NVO54255.1"/>
    <property type="molecule type" value="Genomic_DNA"/>
</dbReference>
<evidence type="ECO:0000313" key="5">
    <source>
        <dbReference type="EMBL" id="NVO54255.1"/>
    </source>
</evidence>
<evidence type="ECO:0000256" key="3">
    <source>
        <dbReference type="SAM" id="SignalP"/>
    </source>
</evidence>
<evidence type="ECO:0000313" key="6">
    <source>
        <dbReference type="Proteomes" id="UP000630805"/>
    </source>
</evidence>
<name>A0ABX2PJG7_9RHOB</name>
<dbReference type="InterPro" id="IPR018976">
    <property type="entry name" value="Imelysin-like"/>
</dbReference>
<dbReference type="InterPro" id="IPR038352">
    <property type="entry name" value="Imelysin_sf"/>
</dbReference>
<dbReference type="CDD" id="cd14659">
    <property type="entry name" value="Imelysin-like_IPPA"/>
    <property type="match status" value="1"/>
</dbReference>
<reference evidence="5 6" key="1">
    <citation type="submission" date="2020-06" db="EMBL/GenBank/DDBJ databases">
        <authorList>
            <person name="Cao W.R."/>
        </authorList>
    </citation>
    <scope>NUCLEOTIDE SEQUENCE [LARGE SCALE GENOMIC DNA]</scope>
    <source>
        <strain evidence="5 6">B1Z28</strain>
    </source>
</reference>
<dbReference type="Proteomes" id="UP000630805">
    <property type="component" value="Unassembled WGS sequence"/>
</dbReference>
<protein>
    <submittedName>
        <fullName evidence="5">Imelysin family protein</fullName>
    </submittedName>
</protein>
<feature type="chain" id="PRO_5046836603" evidence="3">
    <location>
        <begin position="19"/>
        <end position="336"/>
    </location>
</feature>
<accession>A0ABX2PJG7</accession>
<feature type="domain" description="Imelysin-like" evidence="4">
    <location>
        <begin position="33"/>
        <end position="311"/>
    </location>
</feature>